<name>A0A2R5F7R4_9PROT</name>
<reference evidence="1 2" key="1">
    <citation type="journal article" date="2018" name="Environ. Microbiol.">
        <title>Isolation and genomic characterization of Novimethylophilus kurashikiensis gen. nov. sp. nov., a new lanthanide-dependent methylotrophic species of Methylophilaceae.</title>
        <authorList>
            <person name="Lv H."/>
            <person name="Sahin N."/>
            <person name="Tani A."/>
        </authorList>
    </citation>
    <scope>NUCLEOTIDE SEQUENCE [LARGE SCALE GENOMIC DNA]</scope>
    <source>
        <strain evidence="1 2">La2-4</strain>
    </source>
</reference>
<dbReference type="EMBL" id="BDOQ01000007">
    <property type="protein sequence ID" value="GBG14256.1"/>
    <property type="molecule type" value="Genomic_DNA"/>
</dbReference>
<dbReference type="AlphaFoldDB" id="A0A2R5F7R4"/>
<dbReference type="Proteomes" id="UP000245081">
    <property type="component" value="Unassembled WGS sequence"/>
</dbReference>
<evidence type="ECO:0000313" key="1">
    <source>
        <dbReference type="EMBL" id="GBG14256.1"/>
    </source>
</evidence>
<protein>
    <submittedName>
        <fullName evidence="1">Uncharacterized protein</fullName>
    </submittedName>
</protein>
<gene>
    <name evidence="1" type="ORF">NMK_1821</name>
</gene>
<organism evidence="1 2">
    <name type="scientific">Novimethylophilus kurashikiensis</name>
    <dbReference type="NCBI Taxonomy" id="1825523"/>
    <lineage>
        <taxon>Bacteria</taxon>
        <taxon>Pseudomonadati</taxon>
        <taxon>Pseudomonadota</taxon>
        <taxon>Betaproteobacteria</taxon>
        <taxon>Nitrosomonadales</taxon>
        <taxon>Methylophilaceae</taxon>
        <taxon>Novimethylophilus</taxon>
    </lineage>
</organism>
<accession>A0A2R5F7R4</accession>
<proteinExistence type="predicted"/>
<sequence length="88" mass="10706">MRHCKDILPGHLPRNSEEKAWFQFYGWNDLMFQVLRRRDALYCHLFGSLDEDFFCIEKECAAVSKEYLQGSCFWFVRWCLCSMPRNVW</sequence>
<keyword evidence="2" id="KW-1185">Reference proteome</keyword>
<evidence type="ECO:0000313" key="2">
    <source>
        <dbReference type="Proteomes" id="UP000245081"/>
    </source>
</evidence>
<comment type="caution">
    <text evidence="1">The sequence shown here is derived from an EMBL/GenBank/DDBJ whole genome shotgun (WGS) entry which is preliminary data.</text>
</comment>